<feature type="domain" description="Ig-like" evidence="3">
    <location>
        <begin position="3"/>
        <end position="103"/>
    </location>
</feature>
<keyword evidence="5" id="KW-1185">Reference proteome</keyword>
<dbReference type="RefSeq" id="XP_020457777.1">
    <property type="nucleotide sequence ID" value="XM_020602121.1"/>
</dbReference>
<dbReference type="SUPFAM" id="SSF48726">
    <property type="entry name" value="Immunoglobulin"/>
    <property type="match status" value="2"/>
</dbReference>
<dbReference type="CTD" id="710"/>
<evidence type="ECO:0000313" key="4">
    <source>
        <dbReference type="Ensembl" id="ENSMALP00000006821.1"/>
    </source>
</evidence>
<dbReference type="InterPro" id="IPR023796">
    <property type="entry name" value="Serpin_dom"/>
</dbReference>
<sequence length="595" mass="66869">MRPQAILCLLLQLIFELSSCTQLRVLSGSTLELPCISFKTDVREDAITWTFNGKNIRRQPPVNTRVEKNGELIISPVTAANKGDYVCLFKEENMVMHRMYSITVDASIGYTIRVATGSDEIKLPCHFPPGSQVTDAALWFKEKGSDNRAQLSPDDSTGKVGLEQLDPHDSDQTISLRNIVKEDAGIYHCETADGEPLSTVNVIVEDPYIPKPHSCANTIAWEPCLDENSRTGEPMLQESVTEFSMKLYSSFKKSLPSGNLLFSPISISSILSHLLLGARDETRESIEDAVSVPHDFHCVHFQMKKLREKLASSLQMASQIYYNPQLNVSESFINQSIQFYDAEPTRLLNTSEKNTWMVNQWVASKTKNKIKHLVDFVSPSTQLILLNAVSFNGQWKVKFEPKSHKEHFVKLNGDTVKVPILYHQKYMATMTYAVSLMAQVARFALTGDSSLYILLPRTNTLTDLQQVENRMTDTAVREMIELMNKTHPQHIEVTLPQIKIDAQPNMNMLLGDLGLKSLFERPNLCGLISKESVVLSEAKHRAYLALTEQGVEAGAVTSMVFSRSFPSFTALRPFIMLLWSDQANVPLFMGRVTEP</sequence>
<dbReference type="InterPro" id="IPR000215">
    <property type="entry name" value="Serpin_fam"/>
</dbReference>
<dbReference type="Ensembl" id="ENSMALT00000006965.1">
    <property type="protein sequence ID" value="ENSMALP00000006821.1"/>
    <property type="gene ID" value="ENSMALG00000004867.1"/>
</dbReference>
<dbReference type="InterPro" id="IPR013783">
    <property type="entry name" value="Ig-like_fold"/>
</dbReference>
<dbReference type="InterPro" id="IPR042178">
    <property type="entry name" value="Serpin_sf_1"/>
</dbReference>
<dbReference type="SMART" id="SM00093">
    <property type="entry name" value="SERPIN"/>
    <property type="match status" value="1"/>
</dbReference>
<dbReference type="OrthoDB" id="6433428at2759"/>
<evidence type="ECO:0000313" key="5">
    <source>
        <dbReference type="Proteomes" id="UP000261600"/>
    </source>
</evidence>
<dbReference type="Gene3D" id="2.60.40.10">
    <property type="entry name" value="Immunoglobulins"/>
    <property type="match status" value="2"/>
</dbReference>
<dbReference type="PANTHER" id="PTHR11461">
    <property type="entry name" value="SERINE PROTEASE INHIBITOR, SERPIN"/>
    <property type="match status" value="1"/>
</dbReference>
<feature type="chain" id="PRO_5018531566" description="Ig-like domain-containing protein" evidence="2">
    <location>
        <begin position="21"/>
        <end position="595"/>
    </location>
</feature>
<dbReference type="SMART" id="SM00408">
    <property type="entry name" value="IGc2"/>
    <property type="match status" value="2"/>
</dbReference>
<protein>
    <recommendedName>
        <fullName evidence="3">Ig-like domain-containing protein</fullName>
    </recommendedName>
</protein>
<dbReference type="InterPro" id="IPR007110">
    <property type="entry name" value="Ig-like_dom"/>
</dbReference>
<evidence type="ECO:0000256" key="2">
    <source>
        <dbReference type="SAM" id="SignalP"/>
    </source>
</evidence>
<dbReference type="SUPFAM" id="SSF56574">
    <property type="entry name" value="Serpins"/>
    <property type="match status" value="1"/>
</dbReference>
<dbReference type="InterPro" id="IPR036179">
    <property type="entry name" value="Ig-like_dom_sf"/>
</dbReference>
<dbReference type="InterPro" id="IPR042185">
    <property type="entry name" value="Serpin_sf_2"/>
</dbReference>
<evidence type="ECO:0000259" key="3">
    <source>
        <dbReference type="PROSITE" id="PS50835"/>
    </source>
</evidence>
<dbReference type="Gene3D" id="2.30.39.10">
    <property type="entry name" value="Alpha-1-antitrypsin, domain 1"/>
    <property type="match status" value="1"/>
</dbReference>
<dbReference type="InterPro" id="IPR003599">
    <property type="entry name" value="Ig_sub"/>
</dbReference>
<dbReference type="PROSITE" id="PS50835">
    <property type="entry name" value="IG_LIKE"/>
    <property type="match status" value="2"/>
</dbReference>
<dbReference type="AlphaFoldDB" id="A0A3Q3Q8E3"/>
<dbReference type="GO" id="GO:0005615">
    <property type="term" value="C:extracellular space"/>
    <property type="evidence" value="ECO:0007669"/>
    <property type="project" value="InterPro"/>
</dbReference>
<dbReference type="CDD" id="cd00096">
    <property type="entry name" value="Ig"/>
    <property type="match status" value="1"/>
</dbReference>
<dbReference type="STRING" id="43700.ENSMALP00000006821"/>
<dbReference type="GeneID" id="109961371"/>
<dbReference type="Pfam" id="PF13927">
    <property type="entry name" value="Ig_3"/>
    <property type="match status" value="1"/>
</dbReference>
<keyword evidence="2" id="KW-0732">Signal</keyword>
<dbReference type="InterPro" id="IPR036186">
    <property type="entry name" value="Serpin_sf"/>
</dbReference>
<dbReference type="InterPro" id="IPR003598">
    <property type="entry name" value="Ig_sub2"/>
</dbReference>
<dbReference type="SMART" id="SM00409">
    <property type="entry name" value="IG"/>
    <property type="match status" value="2"/>
</dbReference>
<dbReference type="Pfam" id="PF00079">
    <property type="entry name" value="Serpin"/>
    <property type="match status" value="1"/>
</dbReference>
<dbReference type="RefSeq" id="XP_020457778.1">
    <property type="nucleotide sequence ID" value="XM_020602122.1"/>
</dbReference>
<evidence type="ECO:0000256" key="1">
    <source>
        <dbReference type="RuleBase" id="RU000411"/>
    </source>
</evidence>
<proteinExistence type="inferred from homology"/>
<dbReference type="Gene3D" id="3.30.497.10">
    <property type="entry name" value="Antithrombin, subunit I, domain 2"/>
    <property type="match status" value="1"/>
</dbReference>
<dbReference type="KEGG" id="malb:109961371"/>
<reference evidence="4" key="1">
    <citation type="submission" date="2025-08" db="UniProtKB">
        <authorList>
            <consortium name="Ensembl"/>
        </authorList>
    </citation>
    <scope>IDENTIFICATION</scope>
</reference>
<dbReference type="GO" id="GO:0004867">
    <property type="term" value="F:serine-type endopeptidase inhibitor activity"/>
    <property type="evidence" value="ECO:0007669"/>
    <property type="project" value="InterPro"/>
</dbReference>
<comment type="similarity">
    <text evidence="1">Belongs to the serpin family.</text>
</comment>
<dbReference type="Proteomes" id="UP000261600">
    <property type="component" value="Unplaced"/>
</dbReference>
<name>A0A3Q3Q8E3_MONAL</name>
<dbReference type="PANTHER" id="PTHR11461:SF159">
    <property type="entry name" value="PLASMA PROTEASE C1 INHIBITOR"/>
    <property type="match status" value="1"/>
</dbReference>
<feature type="domain" description="Ig-like" evidence="3">
    <location>
        <begin position="117"/>
        <end position="205"/>
    </location>
</feature>
<accession>A0A3Q3Q8E3</accession>
<feature type="signal peptide" evidence="2">
    <location>
        <begin position="1"/>
        <end position="20"/>
    </location>
</feature>
<organism evidence="4 5">
    <name type="scientific">Monopterus albus</name>
    <name type="common">Swamp eel</name>
    <dbReference type="NCBI Taxonomy" id="43700"/>
    <lineage>
        <taxon>Eukaryota</taxon>
        <taxon>Metazoa</taxon>
        <taxon>Chordata</taxon>
        <taxon>Craniata</taxon>
        <taxon>Vertebrata</taxon>
        <taxon>Euteleostomi</taxon>
        <taxon>Actinopterygii</taxon>
        <taxon>Neopterygii</taxon>
        <taxon>Teleostei</taxon>
        <taxon>Neoteleostei</taxon>
        <taxon>Acanthomorphata</taxon>
        <taxon>Anabantaria</taxon>
        <taxon>Synbranchiformes</taxon>
        <taxon>Synbranchidae</taxon>
        <taxon>Monopterus</taxon>
    </lineage>
</organism>
<reference evidence="4" key="2">
    <citation type="submission" date="2025-09" db="UniProtKB">
        <authorList>
            <consortium name="Ensembl"/>
        </authorList>
    </citation>
    <scope>IDENTIFICATION</scope>
</reference>